<dbReference type="PANTHER" id="PTHR43792">
    <property type="entry name" value="GNAT FAMILY, PUTATIVE (AFU_ORTHOLOGUE AFUA_3G00765)-RELATED-RELATED"/>
    <property type="match status" value="1"/>
</dbReference>
<evidence type="ECO:0000313" key="2">
    <source>
        <dbReference type="EMBL" id="PXA72389.1"/>
    </source>
</evidence>
<dbReference type="Pfam" id="PF13302">
    <property type="entry name" value="Acetyltransf_3"/>
    <property type="match status" value="1"/>
</dbReference>
<dbReference type="EMBL" id="QHLY01000005">
    <property type="protein sequence ID" value="PXA72389.1"/>
    <property type="molecule type" value="Genomic_DNA"/>
</dbReference>
<dbReference type="PROSITE" id="PS51186">
    <property type="entry name" value="GNAT"/>
    <property type="match status" value="1"/>
</dbReference>
<dbReference type="SUPFAM" id="SSF55729">
    <property type="entry name" value="Acyl-CoA N-acyltransferases (Nat)"/>
    <property type="match status" value="1"/>
</dbReference>
<dbReference type="PANTHER" id="PTHR43792:SF1">
    <property type="entry name" value="N-ACETYLTRANSFERASE DOMAIN-CONTAINING PROTEIN"/>
    <property type="match status" value="1"/>
</dbReference>
<evidence type="ECO:0000313" key="3">
    <source>
        <dbReference type="Proteomes" id="UP000246722"/>
    </source>
</evidence>
<evidence type="ECO:0000259" key="1">
    <source>
        <dbReference type="PROSITE" id="PS51186"/>
    </source>
</evidence>
<feature type="domain" description="N-acetyltransferase" evidence="1">
    <location>
        <begin position="29"/>
        <end position="186"/>
    </location>
</feature>
<dbReference type="Gene3D" id="3.40.630.30">
    <property type="match status" value="1"/>
</dbReference>
<keyword evidence="2" id="KW-0808">Transferase</keyword>
<organism evidence="2 3">
    <name type="scientific">Cryobacterium arcticum</name>
    <dbReference type="NCBI Taxonomy" id="670052"/>
    <lineage>
        <taxon>Bacteria</taxon>
        <taxon>Bacillati</taxon>
        <taxon>Actinomycetota</taxon>
        <taxon>Actinomycetes</taxon>
        <taxon>Micrococcales</taxon>
        <taxon>Microbacteriaceae</taxon>
        <taxon>Cryobacterium</taxon>
    </lineage>
</organism>
<keyword evidence="3" id="KW-1185">Reference proteome</keyword>
<dbReference type="Proteomes" id="UP000246722">
    <property type="component" value="Unassembled WGS sequence"/>
</dbReference>
<dbReference type="InterPro" id="IPR051531">
    <property type="entry name" value="N-acetyltransferase"/>
</dbReference>
<dbReference type="InterPro" id="IPR000182">
    <property type="entry name" value="GNAT_dom"/>
</dbReference>
<name>A0A317ZYI3_9MICO</name>
<comment type="caution">
    <text evidence="2">The sequence shown here is derived from an EMBL/GenBank/DDBJ whole genome shotgun (WGS) entry which is preliminary data.</text>
</comment>
<protein>
    <submittedName>
        <fullName evidence="2">N-acetyltransferase</fullName>
    </submittedName>
</protein>
<sequence>MPGLHRPRLLRGARLPSPVDAPRIDTDRLTLRPHRLNDAAEWFALQSDPRTVKYIDWELRNRDESLKHLRDRTRKTRLWQADDFLALAVEHDGALIGDVSLHLRTVEAEQRSAEVGWVLNPEHSGNGYATEAAAAMVRFALDDLAATTVTAVIDRRNERSVALARRLGFTHYSSTPTHVTLAISRS</sequence>
<accession>A0A317ZYI3</accession>
<dbReference type="OrthoDB" id="9132139at2"/>
<gene>
    <name evidence="2" type="ORF">CTB96_03455</name>
</gene>
<dbReference type="GO" id="GO:0016747">
    <property type="term" value="F:acyltransferase activity, transferring groups other than amino-acyl groups"/>
    <property type="evidence" value="ECO:0007669"/>
    <property type="project" value="InterPro"/>
</dbReference>
<dbReference type="AlphaFoldDB" id="A0A317ZYI3"/>
<dbReference type="InterPro" id="IPR016181">
    <property type="entry name" value="Acyl_CoA_acyltransferase"/>
</dbReference>
<reference evidence="2 3" key="1">
    <citation type="submission" date="2018-05" db="EMBL/GenBank/DDBJ databases">
        <title>Genetic diversity of glacier-inhabiting Cryobacterium bacteria in China and description of Cryobacterium mengkeensis sp. nov. and Arthrobacter glacialis sp. nov.</title>
        <authorList>
            <person name="Liu Q."/>
            <person name="Xin Y.-H."/>
        </authorList>
    </citation>
    <scope>NUCLEOTIDE SEQUENCE [LARGE SCALE GENOMIC DNA]</scope>
    <source>
        <strain evidence="2 3">SK-1</strain>
    </source>
</reference>
<proteinExistence type="predicted"/>